<organism evidence="2 3">
    <name type="scientific">Simiduia curdlanivorans</name>
    <dbReference type="NCBI Taxonomy" id="1492769"/>
    <lineage>
        <taxon>Bacteria</taxon>
        <taxon>Pseudomonadati</taxon>
        <taxon>Pseudomonadota</taxon>
        <taxon>Gammaproteobacteria</taxon>
        <taxon>Cellvibrionales</taxon>
        <taxon>Cellvibrionaceae</taxon>
        <taxon>Simiduia</taxon>
    </lineage>
</organism>
<dbReference type="InterPro" id="IPR019934">
    <property type="entry name" value="CHP03545"/>
</dbReference>
<dbReference type="EMBL" id="JBHSCX010000001">
    <property type="protein sequence ID" value="MFC4360738.1"/>
    <property type="molecule type" value="Genomic_DNA"/>
</dbReference>
<reference evidence="3" key="1">
    <citation type="journal article" date="2019" name="Int. J. Syst. Evol. Microbiol.">
        <title>The Global Catalogue of Microorganisms (GCM) 10K type strain sequencing project: providing services to taxonomists for standard genome sequencing and annotation.</title>
        <authorList>
            <consortium name="The Broad Institute Genomics Platform"/>
            <consortium name="The Broad Institute Genome Sequencing Center for Infectious Disease"/>
            <person name="Wu L."/>
            <person name="Ma J."/>
        </authorList>
    </citation>
    <scope>NUCLEOTIDE SEQUENCE [LARGE SCALE GENOMIC DNA]</scope>
    <source>
        <strain evidence="3">CECT 8570</strain>
    </source>
</reference>
<dbReference type="Proteomes" id="UP001595840">
    <property type="component" value="Unassembled WGS sequence"/>
</dbReference>
<dbReference type="RefSeq" id="WP_290264530.1">
    <property type="nucleotide sequence ID" value="NZ_JAUFQG010000006.1"/>
</dbReference>
<feature type="coiled-coil region" evidence="1">
    <location>
        <begin position="202"/>
        <end position="246"/>
    </location>
</feature>
<name>A0ABV8V0R5_9GAMM</name>
<sequence length="585" mass="62848">MIRKSGWLVLLSMLVVVSLSVVLFAGRMIKFGMVSALEEAVQAEVNVDSVSLNFAPLGLEIVGLQITDRANPTHNSVSFARAAASLELWPALLGYWIVDELSVDGMAYGLARKSPGEVYHRAEKDEEAKQGFTVGAQDLPDQDELIARMDLKTPVKAQALADVASEEMAALGQLQNQLPSEAQLKQYEAQIKALTDSKIKDANDLAKKTEELKAIKAQLEQEQAKLKQLSKQIVASKNKQQQALAELKAASDSDWDKAQQLANLSDGGLAGIAQILLGEAWAGKLAQVQALYAMVEPYLDQGGASGKTQADETAGDEQVLPNRLLPLPHQPYPDFLIKQANVSWLMAGGEVAMKAKNITAQHALINSPTTFTMQAANLPKLKAFNLNGELAILDQLKSKLTWALSDYGFEQLALGSGNTSLQLLAGSLTSEGSLALLGDQITQKSNFTLLQPTFEKVGGDAMAQLVDVLNKQQTLPFAIAASGSIEAPKVRVSSSLDKLFADAVSGKAKEKIAQYQSSLKEKFEQKYQAALANQGDWAAQISAQSSQVDSVESSIEELLSAQLAGVESQAKDKLKDSLLKKMGGN</sequence>
<accession>A0ABV8V0R5</accession>
<dbReference type="NCBIfam" id="TIGR03545">
    <property type="entry name" value="TIGR03545 family protein"/>
    <property type="match status" value="1"/>
</dbReference>
<evidence type="ECO:0000256" key="1">
    <source>
        <dbReference type="SAM" id="Coils"/>
    </source>
</evidence>
<evidence type="ECO:0000313" key="2">
    <source>
        <dbReference type="EMBL" id="MFC4360738.1"/>
    </source>
</evidence>
<keyword evidence="3" id="KW-1185">Reference proteome</keyword>
<protein>
    <submittedName>
        <fullName evidence="2">TIGR03545 family protein</fullName>
    </submittedName>
</protein>
<comment type="caution">
    <text evidence="2">The sequence shown here is derived from an EMBL/GenBank/DDBJ whole genome shotgun (WGS) entry which is preliminary data.</text>
</comment>
<evidence type="ECO:0000313" key="3">
    <source>
        <dbReference type="Proteomes" id="UP001595840"/>
    </source>
</evidence>
<keyword evidence="1" id="KW-0175">Coiled coil</keyword>
<proteinExistence type="predicted"/>
<gene>
    <name evidence="2" type="ORF">ACFOX3_00420</name>
</gene>